<comment type="subunit">
    <text evidence="3 9">Tetramer of two alpha and two beta chains.</text>
</comment>
<dbReference type="HAMAP" id="MF_00131">
    <property type="entry name" value="Trp_synth_alpha"/>
    <property type="match status" value="1"/>
</dbReference>
<dbReference type="FunFam" id="3.20.20.70:FF:000037">
    <property type="entry name" value="Tryptophan synthase alpha chain"/>
    <property type="match status" value="1"/>
</dbReference>
<comment type="pathway">
    <text evidence="2 9">Amino-acid biosynthesis; L-tryptophan biosynthesis; L-tryptophan from chorismate: step 5/5.</text>
</comment>
<dbReference type="InterPro" id="IPR002028">
    <property type="entry name" value="Trp_synthase_suA"/>
</dbReference>
<dbReference type="GO" id="GO:0005829">
    <property type="term" value="C:cytosol"/>
    <property type="evidence" value="ECO:0007669"/>
    <property type="project" value="TreeGrafter"/>
</dbReference>
<comment type="catalytic activity">
    <reaction evidence="8 9">
        <text>(1S,2R)-1-C-(indol-3-yl)glycerol 3-phosphate + L-serine = D-glyceraldehyde 3-phosphate + L-tryptophan + H2O</text>
        <dbReference type="Rhea" id="RHEA:10532"/>
        <dbReference type="ChEBI" id="CHEBI:15377"/>
        <dbReference type="ChEBI" id="CHEBI:33384"/>
        <dbReference type="ChEBI" id="CHEBI:57912"/>
        <dbReference type="ChEBI" id="CHEBI:58866"/>
        <dbReference type="ChEBI" id="CHEBI:59776"/>
        <dbReference type="EC" id="4.2.1.20"/>
    </reaction>
</comment>
<keyword evidence="7 9" id="KW-0456">Lyase</keyword>
<feature type="active site" description="Proton acceptor" evidence="9">
    <location>
        <position position="63"/>
    </location>
</feature>
<organism evidence="11 12">
    <name type="scientific">Paenibacillus nasutitermitis</name>
    <dbReference type="NCBI Taxonomy" id="1652958"/>
    <lineage>
        <taxon>Bacteria</taxon>
        <taxon>Bacillati</taxon>
        <taxon>Bacillota</taxon>
        <taxon>Bacilli</taxon>
        <taxon>Bacillales</taxon>
        <taxon>Paenibacillaceae</taxon>
        <taxon>Paenibacillus</taxon>
    </lineage>
</organism>
<feature type="active site" description="Proton acceptor" evidence="9">
    <location>
        <position position="52"/>
    </location>
</feature>
<evidence type="ECO:0000256" key="7">
    <source>
        <dbReference type="ARBA" id="ARBA00023239"/>
    </source>
</evidence>
<evidence type="ECO:0000256" key="3">
    <source>
        <dbReference type="ARBA" id="ARBA00011270"/>
    </source>
</evidence>
<dbReference type="CDD" id="cd04724">
    <property type="entry name" value="Tryptophan_synthase_alpha"/>
    <property type="match status" value="1"/>
</dbReference>
<dbReference type="InterPro" id="IPR018204">
    <property type="entry name" value="Trp_synthase_alpha_AS"/>
</dbReference>
<dbReference type="Gene3D" id="3.20.20.70">
    <property type="entry name" value="Aldolase class I"/>
    <property type="match status" value="1"/>
</dbReference>
<dbReference type="Proteomes" id="UP000612456">
    <property type="component" value="Unassembled WGS sequence"/>
</dbReference>
<dbReference type="RefSeq" id="WP_188992629.1">
    <property type="nucleotide sequence ID" value="NZ_BMHP01000002.1"/>
</dbReference>
<name>A0A916YZS6_9BACL</name>
<dbReference type="Pfam" id="PF00290">
    <property type="entry name" value="Trp_syntA"/>
    <property type="match status" value="1"/>
</dbReference>
<evidence type="ECO:0000256" key="10">
    <source>
        <dbReference type="RuleBase" id="RU003662"/>
    </source>
</evidence>
<dbReference type="AlphaFoldDB" id="A0A916YZS6"/>
<dbReference type="SUPFAM" id="SSF51366">
    <property type="entry name" value="Ribulose-phoshate binding barrel"/>
    <property type="match status" value="1"/>
</dbReference>
<gene>
    <name evidence="9 11" type="primary">trpA</name>
    <name evidence="11" type="ORF">GCM10010911_28670</name>
</gene>
<evidence type="ECO:0000256" key="2">
    <source>
        <dbReference type="ARBA" id="ARBA00004733"/>
    </source>
</evidence>
<dbReference type="InterPro" id="IPR013785">
    <property type="entry name" value="Aldolase_TIM"/>
</dbReference>
<dbReference type="PANTHER" id="PTHR43406:SF1">
    <property type="entry name" value="TRYPTOPHAN SYNTHASE ALPHA CHAIN, CHLOROPLASTIC"/>
    <property type="match status" value="1"/>
</dbReference>
<dbReference type="InterPro" id="IPR011060">
    <property type="entry name" value="RibuloseP-bd_barrel"/>
</dbReference>
<keyword evidence="4 9" id="KW-0028">Amino-acid biosynthesis</keyword>
<evidence type="ECO:0000256" key="5">
    <source>
        <dbReference type="ARBA" id="ARBA00022822"/>
    </source>
</evidence>
<dbReference type="EC" id="4.2.1.20" evidence="9"/>
<comment type="function">
    <text evidence="1 9">The alpha subunit is responsible for the aldol cleavage of indoleglycerol phosphate to indole and glyceraldehyde 3-phosphate.</text>
</comment>
<accession>A0A916YZS6</accession>
<evidence type="ECO:0000256" key="6">
    <source>
        <dbReference type="ARBA" id="ARBA00023141"/>
    </source>
</evidence>
<reference evidence="11" key="2">
    <citation type="submission" date="2020-09" db="EMBL/GenBank/DDBJ databases">
        <authorList>
            <person name="Sun Q."/>
            <person name="Zhou Y."/>
        </authorList>
    </citation>
    <scope>NUCLEOTIDE SEQUENCE</scope>
    <source>
        <strain evidence="11">CGMCC 1.15178</strain>
    </source>
</reference>
<evidence type="ECO:0000313" key="12">
    <source>
        <dbReference type="Proteomes" id="UP000612456"/>
    </source>
</evidence>
<evidence type="ECO:0000256" key="8">
    <source>
        <dbReference type="ARBA" id="ARBA00049047"/>
    </source>
</evidence>
<dbReference type="PROSITE" id="PS00167">
    <property type="entry name" value="TRP_SYNTHASE_ALPHA"/>
    <property type="match status" value="1"/>
</dbReference>
<protein>
    <recommendedName>
        <fullName evidence="9">Tryptophan synthase alpha chain</fullName>
        <ecNumber evidence="9">4.2.1.20</ecNumber>
    </recommendedName>
</protein>
<keyword evidence="5 9" id="KW-0822">Tryptophan biosynthesis</keyword>
<comment type="similarity">
    <text evidence="9 10">Belongs to the TrpA family.</text>
</comment>
<dbReference type="EMBL" id="BMHP01000002">
    <property type="protein sequence ID" value="GGD69119.1"/>
    <property type="molecule type" value="Genomic_DNA"/>
</dbReference>
<evidence type="ECO:0000256" key="4">
    <source>
        <dbReference type="ARBA" id="ARBA00022605"/>
    </source>
</evidence>
<keyword evidence="6 9" id="KW-0057">Aromatic amino acid biosynthesis</keyword>
<keyword evidence="12" id="KW-1185">Reference proteome</keyword>
<dbReference type="PANTHER" id="PTHR43406">
    <property type="entry name" value="TRYPTOPHAN SYNTHASE, ALPHA CHAIN"/>
    <property type="match status" value="1"/>
</dbReference>
<comment type="caution">
    <text evidence="11">The sequence shown here is derived from an EMBL/GenBank/DDBJ whole genome shotgun (WGS) entry which is preliminary data.</text>
</comment>
<evidence type="ECO:0000256" key="9">
    <source>
        <dbReference type="HAMAP-Rule" id="MF_00131"/>
    </source>
</evidence>
<dbReference type="GO" id="GO:0004834">
    <property type="term" value="F:tryptophan synthase activity"/>
    <property type="evidence" value="ECO:0007669"/>
    <property type="project" value="UniProtKB-UniRule"/>
</dbReference>
<reference evidence="11" key="1">
    <citation type="journal article" date="2014" name="Int. J. Syst. Evol. Microbiol.">
        <title>Complete genome sequence of Corynebacterium casei LMG S-19264T (=DSM 44701T), isolated from a smear-ripened cheese.</title>
        <authorList>
            <consortium name="US DOE Joint Genome Institute (JGI-PGF)"/>
            <person name="Walter F."/>
            <person name="Albersmeier A."/>
            <person name="Kalinowski J."/>
            <person name="Ruckert C."/>
        </authorList>
    </citation>
    <scope>NUCLEOTIDE SEQUENCE</scope>
    <source>
        <strain evidence="11">CGMCC 1.15178</strain>
    </source>
</reference>
<sequence>MNSTNRIDIAFETLRNQGKTALIPFLTIGDPDLGTSVEIIQTLEQAGADMIELGVPYSDPLADGPVIQRASERALKNGKVTLAKVVQVAETAREAGVQIPFILFSYFNPILQLGLESFFRLISDKGISGLIIPDLPIEEDGEVRTMAEQANIHLIPLVAPTSDDRVARIASKARGFVYCVSSLGVTGVRADFHQGINEFLATVRNNSSVPIAVGFGISSREQVQRFEKQADGVIVGSAIVRKIEEVLPLLHEPQTKAEGLEQIRAFVSALKG</sequence>
<proteinExistence type="inferred from homology"/>
<dbReference type="NCBIfam" id="TIGR00262">
    <property type="entry name" value="trpA"/>
    <property type="match status" value="1"/>
</dbReference>
<evidence type="ECO:0000256" key="1">
    <source>
        <dbReference type="ARBA" id="ARBA00003365"/>
    </source>
</evidence>
<evidence type="ECO:0000313" key="11">
    <source>
        <dbReference type="EMBL" id="GGD69119.1"/>
    </source>
</evidence>